<organism evidence="3 4">
    <name type="scientific">Saccharospirillum mangrovi</name>
    <dbReference type="NCBI Taxonomy" id="2161747"/>
    <lineage>
        <taxon>Bacteria</taxon>
        <taxon>Pseudomonadati</taxon>
        <taxon>Pseudomonadota</taxon>
        <taxon>Gammaproteobacteria</taxon>
        <taxon>Oceanospirillales</taxon>
        <taxon>Saccharospirillaceae</taxon>
        <taxon>Saccharospirillum</taxon>
    </lineage>
</organism>
<dbReference type="Pfam" id="PF20157">
    <property type="entry name" value="Maf_flag10_N"/>
    <property type="match status" value="1"/>
</dbReference>
<accession>A0ABV7ZYZ3</accession>
<evidence type="ECO:0000313" key="3">
    <source>
        <dbReference type="EMBL" id="MFC3853371.1"/>
    </source>
</evidence>
<gene>
    <name evidence="3" type="ORF">ACFOOG_11055</name>
</gene>
<keyword evidence="4" id="KW-1185">Reference proteome</keyword>
<dbReference type="Proteomes" id="UP001595617">
    <property type="component" value="Unassembled WGS sequence"/>
</dbReference>
<dbReference type="PANTHER" id="PTHR41786:SF1">
    <property type="entry name" value="6-HYDROXYMETHYLPTERIN DIPHOSPHOKINASE MPTE-LIKE DOMAIN-CONTAINING PROTEIN"/>
    <property type="match status" value="1"/>
</dbReference>
<dbReference type="RefSeq" id="WP_380696460.1">
    <property type="nucleotide sequence ID" value="NZ_JBHRYR010000003.1"/>
</dbReference>
<evidence type="ECO:0000259" key="2">
    <source>
        <dbReference type="Pfam" id="PF20157"/>
    </source>
</evidence>
<name>A0ABV7ZYZ3_9GAMM</name>
<reference evidence="4" key="1">
    <citation type="journal article" date="2019" name="Int. J. Syst. Evol. Microbiol.">
        <title>The Global Catalogue of Microorganisms (GCM) 10K type strain sequencing project: providing services to taxonomists for standard genome sequencing and annotation.</title>
        <authorList>
            <consortium name="The Broad Institute Genomics Platform"/>
            <consortium name="The Broad Institute Genome Sequencing Center for Infectious Disease"/>
            <person name="Wu L."/>
            <person name="Ma J."/>
        </authorList>
    </citation>
    <scope>NUCLEOTIDE SEQUENCE [LARGE SCALE GENOMIC DNA]</scope>
    <source>
        <strain evidence="4">IBRC 10765</strain>
    </source>
</reference>
<evidence type="ECO:0000313" key="4">
    <source>
        <dbReference type="Proteomes" id="UP001595617"/>
    </source>
</evidence>
<dbReference type="PANTHER" id="PTHR41786">
    <property type="entry name" value="MOTILITY ACCESSORY FACTOR MAF"/>
    <property type="match status" value="1"/>
</dbReference>
<sequence>MSALLQELHQKNMNFFATHYPAIHQKLIGIDHSEYEILIDSDRGDVDVRVKGQLYYSGSAMKEVELEYSDFLFRSGVGKRQVSMERLRPGDFNLPRTAHQFIDRLVARHSDPAKDEKSDWQVPAFYPQVVVLGVGLGLHITNLLDQHIIHSLVVYESDLAMILMSTFVTDWEELFKKQYGEGRSLTILNIDIEEGDKQIWNFLQNTAPHFPLCTIFYNHNQNKDTYKIAQSIISQRHLFMPSWGQYDDEINQTNHIIRNLQKSLRVIPEKNSFKINKPVIVVGSGPSLDRHIEKIKELRSNYLIFSAGSSITSLLANDITPDLHVEIESDYLTYKKLSESKYHNEIRKIPLCAAVQCSPFLFDFFEQSVAFFKEELPSSAVLEPDVNNRLRYATPTCTNTALSIAIHFQAPEVRLIGLDLGYYQLDQHHSKSSVYYDDSDMGKKLSKNMDKLNNEKKNMKMVQGYKGTVFTYWVFDFARKSIERLISITKDTLVINHSDGAVIKDCLREEELTPPKEKINSKASKEAWEDLLTSGKKLHINDLNKLHTKTLAMEDELIEFIQKSIIEPVTDPVDYMSRKSFIINKEIIKLEKKHGKLCMTISGTLRQYIYLGLSLVLMTRETERQLAFANDWRISFRKLLLTIRKETDDIFKQNQASKSEDRLTLSILEPLPE</sequence>
<evidence type="ECO:0000259" key="1">
    <source>
        <dbReference type="Pfam" id="PF01973"/>
    </source>
</evidence>
<proteinExistence type="predicted"/>
<protein>
    <submittedName>
        <fullName evidence="3">6-hydroxymethylpterin diphosphokinase MptE-like protein</fullName>
    </submittedName>
</protein>
<comment type="caution">
    <text evidence="3">The sequence shown here is derived from an EMBL/GenBank/DDBJ whole genome shotgun (WGS) entry which is preliminary data.</text>
</comment>
<dbReference type="InterPro" id="IPR002826">
    <property type="entry name" value="MptE-like"/>
</dbReference>
<dbReference type="InterPro" id="IPR045376">
    <property type="entry name" value="Maf_N"/>
</dbReference>
<dbReference type="EMBL" id="JBHRYR010000003">
    <property type="protein sequence ID" value="MFC3853371.1"/>
    <property type="molecule type" value="Genomic_DNA"/>
</dbReference>
<dbReference type="Pfam" id="PF01973">
    <property type="entry name" value="MptE-like"/>
    <property type="match status" value="1"/>
</dbReference>
<feature type="domain" description="Glycosyltransferase Maf N-terminal" evidence="2">
    <location>
        <begin position="9"/>
        <end position="239"/>
    </location>
</feature>
<feature type="domain" description="6-hydroxymethylpterin diphosphokinase MptE-like" evidence="1">
    <location>
        <begin position="255"/>
        <end position="423"/>
    </location>
</feature>